<sequence>MKQKKQPQTPEQIIYILRSFKSYIGKKNSISPQTRCQTCVQTVKKKAKQTFDCIVNQSIGKMQDQEEGKESVEEKIELLSHQIKNMYIKQEQLESQHYQLSRNVKKLNLENKHQVQERSQMIKKLDYMINIQTKQEDNLNQLKQLFASRKII</sequence>
<evidence type="ECO:0000313" key="2">
    <source>
        <dbReference type="EMBL" id="CAD8082276.1"/>
    </source>
</evidence>
<reference evidence="2" key="1">
    <citation type="submission" date="2021-01" db="EMBL/GenBank/DDBJ databases">
        <authorList>
            <consortium name="Genoscope - CEA"/>
            <person name="William W."/>
        </authorList>
    </citation>
    <scope>NUCLEOTIDE SEQUENCE</scope>
</reference>
<feature type="coiled-coil region" evidence="1">
    <location>
        <begin position="62"/>
        <end position="110"/>
    </location>
</feature>
<dbReference type="EMBL" id="CAJJDM010000070">
    <property type="protein sequence ID" value="CAD8082276.1"/>
    <property type="molecule type" value="Genomic_DNA"/>
</dbReference>
<keyword evidence="1" id="KW-0175">Coiled coil</keyword>
<evidence type="ECO:0000256" key="1">
    <source>
        <dbReference type="SAM" id="Coils"/>
    </source>
</evidence>
<name>A0A8S1MXV6_PARPR</name>
<dbReference type="Proteomes" id="UP000688137">
    <property type="component" value="Unassembled WGS sequence"/>
</dbReference>
<dbReference type="AlphaFoldDB" id="A0A8S1MXV6"/>
<evidence type="ECO:0000313" key="3">
    <source>
        <dbReference type="Proteomes" id="UP000688137"/>
    </source>
</evidence>
<protein>
    <submittedName>
        <fullName evidence="2">Uncharacterized protein</fullName>
    </submittedName>
</protein>
<comment type="caution">
    <text evidence="2">The sequence shown here is derived from an EMBL/GenBank/DDBJ whole genome shotgun (WGS) entry which is preliminary data.</text>
</comment>
<keyword evidence="3" id="KW-1185">Reference proteome</keyword>
<gene>
    <name evidence="2" type="ORF">PPRIM_AZ9-3.1.T0670173</name>
</gene>
<accession>A0A8S1MXV6</accession>
<organism evidence="2 3">
    <name type="scientific">Paramecium primaurelia</name>
    <dbReference type="NCBI Taxonomy" id="5886"/>
    <lineage>
        <taxon>Eukaryota</taxon>
        <taxon>Sar</taxon>
        <taxon>Alveolata</taxon>
        <taxon>Ciliophora</taxon>
        <taxon>Intramacronucleata</taxon>
        <taxon>Oligohymenophorea</taxon>
        <taxon>Peniculida</taxon>
        <taxon>Parameciidae</taxon>
        <taxon>Paramecium</taxon>
    </lineage>
</organism>
<proteinExistence type="predicted"/>